<dbReference type="Proteomes" id="UP000315750">
    <property type="component" value="Chromosome"/>
</dbReference>
<dbReference type="GO" id="GO:0012505">
    <property type="term" value="C:endomembrane system"/>
    <property type="evidence" value="ECO:0007669"/>
    <property type="project" value="UniProtKB-SubCell"/>
</dbReference>
<gene>
    <name evidence="10" type="primary">nuoL</name>
    <name evidence="10" type="ORF">Pan181_36920</name>
</gene>
<evidence type="ECO:0000313" key="11">
    <source>
        <dbReference type="Proteomes" id="UP000315750"/>
    </source>
</evidence>
<dbReference type="GO" id="GO:0015990">
    <property type="term" value="P:electron transport coupled proton transport"/>
    <property type="evidence" value="ECO:0007669"/>
    <property type="project" value="TreeGrafter"/>
</dbReference>
<feature type="compositionally biased region" description="Basic and acidic residues" evidence="6">
    <location>
        <begin position="278"/>
        <end position="295"/>
    </location>
</feature>
<keyword evidence="4 7" id="KW-0472">Membrane</keyword>
<dbReference type="EMBL" id="CP036278">
    <property type="protein sequence ID" value="QDU57475.1"/>
    <property type="molecule type" value="Genomic_DNA"/>
</dbReference>
<feature type="transmembrane region" description="Helical" evidence="7">
    <location>
        <begin position="755"/>
        <end position="777"/>
    </location>
</feature>
<feature type="transmembrane region" description="Helical" evidence="7">
    <location>
        <begin position="430"/>
        <end position="447"/>
    </location>
</feature>
<keyword evidence="2 5" id="KW-0812">Transmembrane</keyword>
<sequence>MTPESLLPLLLGIAWLLPLASFAMLWIGFSLPFLAGKRPGYGVQKGAAYIAIGAIGSSFVLSLISLIIWLAYHPIAADAHGHAGSIAYSGDFYSWISIGDLHLTIGYYIDALTVAMFTVVTLISTCVHVYSMGYMHEELHDVTDHEVATHGGEFLHRAGRYHRFYQYLSLFSFSMLGLLIAGSLGMVFMFWELVGICSYFLIGFYFERRSASNAANKAFIVNRVGDFGMLIGLMALWSSLGTLQFGDTPAEQGMFSKLRPAAHHHELAPAAMVGESATHESPAHEMANESAHADSEESSEGQPGYLLLFVGGVGIFCGCVGKSAQFPLHTWLPDAMEGPTPVSALVHSATMVAAGVYLVGRCYPIFVPEALLVIATVGAITLFLAATVAITAYDIKRVLAFSTISQLGYMMLALGLGGWLAGLFHLVTHAFFKSLLFLCSGSVIHAVHTNDMRQMGGLRHKMPWTAYTMLVGCLAIIGAGFPMWGWGLSGYFSKDSIIEQAWSFSIASPSPTYSLLLWLPLISAAITACYMFRLWYMTFTGEPANIEKYEHAHESPRSMVAPLVLLATLAVVAGWSIPFTGGLSLPAVLEQARPAGTLETTSGHWLTGLTIPDEHMSHAPEIKEPAGWAAFGCALGGLLLATMTYVWRWLRAEEVQDSFAPIHRLLSNGWWFDQIYDWMFVKTALLKSKFFAGIDRYVIDPLANGIARTLTVLAKLLDRVVDRGAVDGSLNGLASQTWNLGNSLHRLQTGRLRQYVLFLVLGTLGLFVAASLCWKYALAG</sequence>
<dbReference type="Pfam" id="PF00361">
    <property type="entry name" value="Proton_antipo_M"/>
    <property type="match status" value="2"/>
</dbReference>
<keyword evidence="3 7" id="KW-1133">Transmembrane helix</keyword>
<dbReference type="GO" id="GO:0008137">
    <property type="term" value="F:NADH dehydrogenase (ubiquinone) activity"/>
    <property type="evidence" value="ECO:0007669"/>
    <property type="project" value="InterPro"/>
</dbReference>
<evidence type="ECO:0000256" key="7">
    <source>
        <dbReference type="SAM" id="Phobius"/>
    </source>
</evidence>
<feature type="transmembrane region" description="Helical" evidence="7">
    <location>
        <begin position="304"/>
        <end position="321"/>
    </location>
</feature>
<dbReference type="InterPro" id="IPR001750">
    <property type="entry name" value="ND/Mrp_TM"/>
</dbReference>
<feature type="domain" description="NADH:quinone oxidoreductase/Mrp antiporter transmembrane" evidence="8">
    <location>
        <begin position="304"/>
        <end position="505"/>
    </location>
</feature>
<evidence type="ECO:0000256" key="1">
    <source>
        <dbReference type="ARBA" id="ARBA00004127"/>
    </source>
</evidence>
<reference evidence="10 11" key="1">
    <citation type="submission" date="2019-02" db="EMBL/GenBank/DDBJ databases">
        <title>Deep-cultivation of Planctomycetes and their phenomic and genomic characterization uncovers novel biology.</title>
        <authorList>
            <person name="Wiegand S."/>
            <person name="Jogler M."/>
            <person name="Boedeker C."/>
            <person name="Pinto D."/>
            <person name="Vollmers J."/>
            <person name="Rivas-Marin E."/>
            <person name="Kohn T."/>
            <person name="Peeters S.H."/>
            <person name="Heuer A."/>
            <person name="Rast P."/>
            <person name="Oberbeckmann S."/>
            <person name="Bunk B."/>
            <person name="Jeske O."/>
            <person name="Meyerdierks A."/>
            <person name="Storesund J.E."/>
            <person name="Kallscheuer N."/>
            <person name="Luecker S."/>
            <person name="Lage O.M."/>
            <person name="Pohl T."/>
            <person name="Merkel B.J."/>
            <person name="Hornburger P."/>
            <person name="Mueller R.-W."/>
            <person name="Bruemmer F."/>
            <person name="Labrenz M."/>
            <person name="Spormann A.M."/>
            <person name="Op den Camp H."/>
            <person name="Overmann J."/>
            <person name="Amann R."/>
            <person name="Jetten M.S.M."/>
            <person name="Mascher T."/>
            <person name="Medema M.H."/>
            <person name="Devos D.P."/>
            <person name="Kaster A.-K."/>
            <person name="Ovreas L."/>
            <person name="Rohde M."/>
            <person name="Galperin M.Y."/>
            <person name="Jogler C."/>
        </authorList>
    </citation>
    <scope>NUCLEOTIDE SEQUENCE [LARGE SCALE GENOMIC DNA]</scope>
    <source>
        <strain evidence="10 11">Pan181</strain>
    </source>
</reference>
<dbReference type="RefSeq" id="WP_145248681.1">
    <property type="nucleotide sequence ID" value="NZ_CP036278.1"/>
</dbReference>
<feature type="region of interest" description="Disordered" evidence="6">
    <location>
        <begin position="278"/>
        <end position="299"/>
    </location>
</feature>
<feature type="transmembrane region" description="Helical" evidence="7">
    <location>
        <begin position="626"/>
        <end position="647"/>
    </location>
</feature>
<keyword evidence="11" id="KW-1185">Reference proteome</keyword>
<organism evidence="10 11">
    <name type="scientific">Aeoliella mucimassa</name>
    <dbReference type="NCBI Taxonomy" id="2527972"/>
    <lineage>
        <taxon>Bacteria</taxon>
        <taxon>Pseudomonadati</taxon>
        <taxon>Planctomycetota</taxon>
        <taxon>Planctomycetia</taxon>
        <taxon>Pirellulales</taxon>
        <taxon>Lacipirellulaceae</taxon>
        <taxon>Aeoliella</taxon>
    </lineage>
</organism>
<dbReference type="PANTHER" id="PTHR42829">
    <property type="entry name" value="NADH-UBIQUINONE OXIDOREDUCTASE CHAIN 5"/>
    <property type="match status" value="1"/>
</dbReference>
<dbReference type="EC" id="1.6.5.11" evidence="10"/>
<evidence type="ECO:0000256" key="5">
    <source>
        <dbReference type="RuleBase" id="RU000320"/>
    </source>
</evidence>
<dbReference type="Gene3D" id="1.20.5.2700">
    <property type="match status" value="1"/>
</dbReference>
<protein>
    <submittedName>
        <fullName evidence="10">NADH-quinone oxidoreductase subunit L</fullName>
        <ecNumber evidence="10">1.6.5.11</ecNumber>
    </submittedName>
</protein>
<dbReference type="PANTHER" id="PTHR42829:SF2">
    <property type="entry name" value="NADH-UBIQUINONE OXIDOREDUCTASE CHAIN 5"/>
    <property type="match status" value="1"/>
</dbReference>
<feature type="domain" description="NADH-Ubiquinone oxidoreductase (complex I) chain 5 N-terminal" evidence="9">
    <location>
        <begin position="95"/>
        <end position="138"/>
    </location>
</feature>
<evidence type="ECO:0000256" key="2">
    <source>
        <dbReference type="ARBA" id="ARBA00022692"/>
    </source>
</evidence>
<feature type="transmembrane region" description="Helical" evidence="7">
    <location>
        <begin position="227"/>
        <end position="246"/>
    </location>
</feature>
<dbReference type="GO" id="GO:0003954">
    <property type="term" value="F:NADH dehydrogenase activity"/>
    <property type="evidence" value="ECO:0007669"/>
    <property type="project" value="TreeGrafter"/>
</dbReference>
<feature type="transmembrane region" description="Helical" evidence="7">
    <location>
        <begin position="164"/>
        <end position="182"/>
    </location>
</feature>
<feature type="transmembrane region" description="Helical" evidence="7">
    <location>
        <begin position="557"/>
        <end position="577"/>
    </location>
</feature>
<feature type="transmembrane region" description="Helical" evidence="7">
    <location>
        <begin position="105"/>
        <end position="130"/>
    </location>
</feature>
<dbReference type="NCBIfam" id="TIGR01974">
    <property type="entry name" value="NDH_I_L"/>
    <property type="match status" value="1"/>
</dbReference>
<dbReference type="KEGG" id="amuc:Pan181_36920"/>
<dbReference type="Pfam" id="PF00662">
    <property type="entry name" value="Proton_antipo_N"/>
    <property type="match status" value="1"/>
</dbReference>
<proteinExistence type="predicted"/>
<keyword evidence="10" id="KW-0560">Oxidoreductase</keyword>
<dbReference type="OrthoDB" id="9807568at2"/>
<evidence type="ECO:0000256" key="3">
    <source>
        <dbReference type="ARBA" id="ARBA00022989"/>
    </source>
</evidence>
<dbReference type="GO" id="GO:0042773">
    <property type="term" value="P:ATP synthesis coupled electron transport"/>
    <property type="evidence" value="ECO:0007669"/>
    <property type="project" value="InterPro"/>
</dbReference>
<name>A0A518ARX4_9BACT</name>
<evidence type="ECO:0000313" key="10">
    <source>
        <dbReference type="EMBL" id="QDU57475.1"/>
    </source>
</evidence>
<feature type="transmembrane region" description="Helical" evidence="7">
    <location>
        <begin position="342"/>
        <end position="359"/>
    </location>
</feature>
<comment type="subcellular location">
    <subcellularLocation>
        <location evidence="1">Endomembrane system</location>
        <topology evidence="1">Multi-pass membrane protein</topology>
    </subcellularLocation>
    <subcellularLocation>
        <location evidence="5">Membrane</location>
        <topology evidence="5">Multi-pass membrane protein</topology>
    </subcellularLocation>
</comment>
<dbReference type="NCBIfam" id="NF005141">
    <property type="entry name" value="PRK06590.1"/>
    <property type="match status" value="1"/>
</dbReference>
<feature type="transmembrane region" description="Helical" evidence="7">
    <location>
        <begin position="12"/>
        <end position="35"/>
    </location>
</feature>
<feature type="transmembrane region" description="Helical" evidence="7">
    <location>
        <begin position="188"/>
        <end position="206"/>
    </location>
</feature>
<feature type="transmembrane region" description="Helical" evidence="7">
    <location>
        <begin position="407"/>
        <end position="424"/>
    </location>
</feature>
<dbReference type="InterPro" id="IPR001516">
    <property type="entry name" value="Proton_antipo_N"/>
</dbReference>
<evidence type="ECO:0000259" key="8">
    <source>
        <dbReference type="Pfam" id="PF00361"/>
    </source>
</evidence>
<dbReference type="AlphaFoldDB" id="A0A518ARX4"/>
<feature type="transmembrane region" description="Helical" evidence="7">
    <location>
        <begin position="467"/>
        <end position="486"/>
    </location>
</feature>
<feature type="domain" description="NADH:quinone oxidoreductase/Mrp antiporter transmembrane" evidence="8">
    <location>
        <begin position="181"/>
        <end position="246"/>
    </location>
</feature>
<feature type="transmembrane region" description="Helical" evidence="7">
    <location>
        <begin position="47"/>
        <end position="72"/>
    </location>
</feature>
<accession>A0A518ARX4</accession>
<feature type="transmembrane region" description="Helical" evidence="7">
    <location>
        <begin position="371"/>
        <end position="395"/>
    </location>
</feature>
<evidence type="ECO:0000256" key="4">
    <source>
        <dbReference type="ARBA" id="ARBA00023136"/>
    </source>
</evidence>
<evidence type="ECO:0000259" key="9">
    <source>
        <dbReference type="Pfam" id="PF00662"/>
    </source>
</evidence>
<evidence type="ECO:0000256" key="6">
    <source>
        <dbReference type="SAM" id="MobiDB-lite"/>
    </source>
</evidence>
<dbReference type="InterPro" id="IPR018393">
    <property type="entry name" value="NADHpl_OxRdtase_5_subgr"/>
</dbReference>
<dbReference type="InterPro" id="IPR003945">
    <property type="entry name" value="NU5C-like"/>
</dbReference>
<dbReference type="GO" id="GO:0016020">
    <property type="term" value="C:membrane"/>
    <property type="evidence" value="ECO:0007669"/>
    <property type="project" value="UniProtKB-SubCell"/>
</dbReference>
<feature type="transmembrane region" description="Helical" evidence="7">
    <location>
        <begin position="515"/>
        <end position="536"/>
    </location>
</feature>